<dbReference type="PhylomeDB" id="B4MFM7"/>
<dbReference type="FunCoup" id="B4MFM7">
    <property type="interactions" value="2"/>
</dbReference>
<dbReference type="KEGG" id="dvi:6636404"/>
<evidence type="ECO:0000313" key="3">
    <source>
        <dbReference type="Proteomes" id="UP000008792"/>
    </source>
</evidence>
<dbReference type="Proteomes" id="UP000008792">
    <property type="component" value="Unassembled WGS sequence"/>
</dbReference>
<feature type="chain" id="PRO_5002815074" evidence="1">
    <location>
        <begin position="22"/>
        <end position="62"/>
    </location>
</feature>
<dbReference type="AlphaFoldDB" id="B4MFM7"/>
<dbReference type="InParanoid" id="B4MFM7"/>
<dbReference type="OrthoDB" id="7843220at2759"/>
<evidence type="ECO:0000256" key="1">
    <source>
        <dbReference type="SAM" id="SignalP"/>
    </source>
</evidence>
<dbReference type="EMBL" id="CH940667">
    <property type="protein sequence ID" value="EDW57198.1"/>
    <property type="molecule type" value="Genomic_DNA"/>
</dbReference>
<dbReference type="eggNOG" id="ENOG502T91Y">
    <property type="taxonomic scope" value="Eukaryota"/>
</dbReference>
<gene>
    <name evidence="2" type="primary">Dvir\GJ15076</name>
    <name evidence="2" type="ORF">Dvir_GJ15076</name>
</gene>
<dbReference type="OMA" id="IWSFDQV"/>
<accession>B4MFM7</accession>
<protein>
    <submittedName>
        <fullName evidence="2">Uncharacterized protein</fullName>
    </submittedName>
</protein>
<feature type="signal peptide" evidence="1">
    <location>
        <begin position="1"/>
        <end position="21"/>
    </location>
</feature>
<name>B4MFM7_DROVI</name>
<reference evidence="2 3" key="1">
    <citation type="journal article" date="2007" name="Nature">
        <title>Evolution of genes and genomes on the Drosophila phylogeny.</title>
        <authorList>
            <consortium name="Drosophila 12 Genomes Consortium"/>
            <person name="Clark A.G."/>
            <person name="Eisen M.B."/>
            <person name="Smith D.R."/>
            <person name="Bergman C.M."/>
            <person name="Oliver B."/>
            <person name="Markow T.A."/>
            <person name="Kaufman T.C."/>
            <person name="Kellis M."/>
            <person name="Gelbart W."/>
            <person name="Iyer V.N."/>
            <person name="Pollard D.A."/>
            <person name="Sackton T.B."/>
            <person name="Larracuente A.M."/>
            <person name="Singh N.D."/>
            <person name="Abad J.P."/>
            <person name="Abt D.N."/>
            <person name="Adryan B."/>
            <person name="Aguade M."/>
            <person name="Akashi H."/>
            <person name="Anderson W.W."/>
            <person name="Aquadro C.F."/>
            <person name="Ardell D.H."/>
            <person name="Arguello R."/>
            <person name="Artieri C.G."/>
            <person name="Barbash D.A."/>
            <person name="Barker D."/>
            <person name="Barsanti P."/>
            <person name="Batterham P."/>
            <person name="Batzoglou S."/>
            <person name="Begun D."/>
            <person name="Bhutkar A."/>
            <person name="Blanco E."/>
            <person name="Bosak S.A."/>
            <person name="Bradley R.K."/>
            <person name="Brand A.D."/>
            <person name="Brent M.R."/>
            <person name="Brooks A.N."/>
            <person name="Brown R.H."/>
            <person name="Butlin R.K."/>
            <person name="Caggese C."/>
            <person name="Calvi B.R."/>
            <person name="Bernardo de Carvalho A."/>
            <person name="Caspi A."/>
            <person name="Castrezana S."/>
            <person name="Celniker S.E."/>
            <person name="Chang J.L."/>
            <person name="Chapple C."/>
            <person name="Chatterji S."/>
            <person name="Chinwalla A."/>
            <person name="Civetta A."/>
            <person name="Clifton S.W."/>
            <person name="Comeron J.M."/>
            <person name="Costello J.C."/>
            <person name="Coyne J.A."/>
            <person name="Daub J."/>
            <person name="David R.G."/>
            <person name="Delcher A.L."/>
            <person name="Delehaunty K."/>
            <person name="Do C.B."/>
            <person name="Ebling H."/>
            <person name="Edwards K."/>
            <person name="Eickbush T."/>
            <person name="Evans J.D."/>
            <person name="Filipski A."/>
            <person name="Findeiss S."/>
            <person name="Freyhult E."/>
            <person name="Fulton L."/>
            <person name="Fulton R."/>
            <person name="Garcia A.C."/>
            <person name="Gardiner A."/>
            <person name="Garfield D.A."/>
            <person name="Garvin B.E."/>
            <person name="Gibson G."/>
            <person name="Gilbert D."/>
            <person name="Gnerre S."/>
            <person name="Godfrey J."/>
            <person name="Good R."/>
            <person name="Gotea V."/>
            <person name="Gravely B."/>
            <person name="Greenberg A.J."/>
            <person name="Griffiths-Jones S."/>
            <person name="Gross S."/>
            <person name="Guigo R."/>
            <person name="Gustafson E.A."/>
            <person name="Haerty W."/>
            <person name="Hahn M.W."/>
            <person name="Halligan D.L."/>
            <person name="Halpern A.L."/>
            <person name="Halter G.M."/>
            <person name="Han M.V."/>
            <person name="Heger A."/>
            <person name="Hillier L."/>
            <person name="Hinrichs A.S."/>
            <person name="Holmes I."/>
            <person name="Hoskins R.A."/>
            <person name="Hubisz M.J."/>
            <person name="Hultmark D."/>
            <person name="Huntley M.A."/>
            <person name="Jaffe D.B."/>
            <person name="Jagadeeshan S."/>
            <person name="Jeck W.R."/>
            <person name="Johnson J."/>
            <person name="Jones C.D."/>
            <person name="Jordan W.C."/>
            <person name="Karpen G.H."/>
            <person name="Kataoka E."/>
            <person name="Keightley P.D."/>
            <person name="Kheradpour P."/>
            <person name="Kirkness E.F."/>
            <person name="Koerich L.B."/>
            <person name="Kristiansen K."/>
            <person name="Kudrna D."/>
            <person name="Kulathinal R.J."/>
            <person name="Kumar S."/>
            <person name="Kwok R."/>
            <person name="Lander E."/>
            <person name="Langley C.H."/>
            <person name="Lapoint R."/>
            <person name="Lazzaro B.P."/>
            <person name="Lee S.J."/>
            <person name="Levesque L."/>
            <person name="Li R."/>
            <person name="Lin C.F."/>
            <person name="Lin M.F."/>
            <person name="Lindblad-Toh K."/>
            <person name="Llopart A."/>
            <person name="Long M."/>
            <person name="Low L."/>
            <person name="Lozovsky E."/>
            <person name="Lu J."/>
            <person name="Luo M."/>
            <person name="Machado C.A."/>
            <person name="Makalowski W."/>
            <person name="Marzo M."/>
            <person name="Matsuda M."/>
            <person name="Matzkin L."/>
            <person name="McAllister B."/>
            <person name="McBride C.S."/>
            <person name="McKernan B."/>
            <person name="McKernan K."/>
            <person name="Mendez-Lago M."/>
            <person name="Minx P."/>
            <person name="Mollenhauer M.U."/>
            <person name="Montooth K."/>
            <person name="Mount S.M."/>
            <person name="Mu X."/>
            <person name="Myers E."/>
            <person name="Negre B."/>
            <person name="Newfeld S."/>
            <person name="Nielsen R."/>
            <person name="Noor M.A."/>
            <person name="O'Grady P."/>
            <person name="Pachter L."/>
            <person name="Papaceit M."/>
            <person name="Parisi M.J."/>
            <person name="Parisi M."/>
            <person name="Parts L."/>
            <person name="Pedersen J.S."/>
            <person name="Pesole G."/>
            <person name="Phillippy A.M."/>
            <person name="Ponting C.P."/>
            <person name="Pop M."/>
            <person name="Porcelli D."/>
            <person name="Powell J.R."/>
            <person name="Prohaska S."/>
            <person name="Pruitt K."/>
            <person name="Puig M."/>
            <person name="Quesneville H."/>
            <person name="Ram K.R."/>
            <person name="Rand D."/>
            <person name="Rasmussen M.D."/>
            <person name="Reed L.K."/>
            <person name="Reenan R."/>
            <person name="Reily A."/>
            <person name="Remington K.A."/>
            <person name="Rieger T.T."/>
            <person name="Ritchie M.G."/>
            <person name="Robin C."/>
            <person name="Rogers Y.H."/>
            <person name="Rohde C."/>
            <person name="Rozas J."/>
            <person name="Rubenfield M.J."/>
            <person name="Ruiz A."/>
            <person name="Russo S."/>
            <person name="Salzberg S.L."/>
            <person name="Sanchez-Gracia A."/>
            <person name="Saranga D.J."/>
            <person name="Sato H."/>
            <person name="Schaeffer S.W."/>
            <person name="Schatz M.C."/>
            <person name="Schlenke T."/>
            <person name="Schwartz R."/>
            <person name="Segarra C."/>
            <person name="Singh R.S."/>
            <person name="Sirot L."/>
            <person name="Sirota M."/>
            <person name="Sisneros N.B."/>
            <person name="Smith C.D."/>
            <person name="Smith T.F."/>
            <person name="Spieth J."/>
            <person name="Stage D.E."/>
            <person name="Stark A."/>
            <person name="Stephan W."/>
            <person name="Strausberg R.L."/>
            <person name="Strempel S."/>
            <person name="Sturgill D."/>
            <person name="Sutton G."/>
            <person name="Sutton G.G."/>
            <person name="Tao W."/>
            <person name="Teichmann S."/>
            <person name="Tobari Y.N."/>
            <person name="Tomimura Y."/>
            <person name="Tsolas J.M."/>
            <person name="Valente V.L."/>
            <person name="Venter E."/>
            <person name="Venter J.C."/>
            <person name="Vicario S."/>
            <person name="Vieira F.G."/>
            <person name="Vilella A.J."/>
            <person name="Villasante A."/>
            <person name="Walenz B."/>
            <person name="Wang J."/>
            <person name="Wasserman M."/>
            <person name="Watts T."/>
            <person name="Wilson D."/>
            <person name="Wilson R.K."/>
            <person name="Wing R.A."/>
            <person name="Wolfner M.F."/>
            <person name="Wong A."/>
            <person name="Wong G.K."/>
            <person name="Wu C.I."/>
            <person name="Wu G."/>
            <person name="Yamamoto D."/>
            <person name="Yang H.P."/>
            <person name="Yang S.P."/>
            <person name="Yorke J.A."/>
            <person name="Yoshida K."/>
            <person name="Zdobnov E."/>
            <person name="Zhang P."/>
            <person name="Zhang Y."/>
            <person name="Zimin A.V."/>
            <person name="Baldwin J."/>
            <person name="Abdouelleil A."/>
            <person name="Abdulkadir J."/>
            <person name="Abebe A."/>
            <person name="Abera B."/>
            <person name="Abreu J."/>
            <person name="Acer S.C."/>
            <person name="Aftuck L."/>
            <person name="Alexander A."/>
            <person name="An P."/>
            <person name="Anderson E."/>
            <person name="Anderson S."/>
            <person name="Arachi H."/>
            <person name="Azer M."/>
            <person name="Bachantsang P."/>
            <person name="Barry A."/>
            <person name="Bayul T."/>
            <person name="Berlin A."/>
            <person name="Bessette D."/>
            <person name="Bloom T."/>
            <person name="Blye J."/>
            <person name="Boguslavskiy L."/>
            <person name="Bonnet C."/>
            <person name="Boukhgalter B."/>
            <person name="Bourzgui I."/>
            <person name="Brown A."/>
            <person name="Cahill P."/>
            <person name="Channer S."/>
            <person name="Cheshatsang Y."/>
            <person name="Chuda L."/>
            <person name="Citroen M."/>
            <person name="Collymore A."/>
            <person name="Cooke P."/>
            <person name="Costello M."/>
            <person name="D'Aco K."/>
            <person name="Daza R."/>
            <person name="De Haan G."/>
            <person name="DeGray S."/>
            <person name="DeMaso C."/>
            <person name="Dhargay N."/>
            <person name="Dooley K."/>
            <person name="Dooley E."/>
            <person name="Doricent M."/>
            <person name="Dorje P."/>
            <person name="Dorjee K."/>
            <person name="Dupes A."/>
            <person name="Elong R."/>
            <person name="Falk J."/>
            <person name="Farina A."/>
            <person name="Faro S."/>
            <person name="Ferguson D."/>
            <person name="Fisher S."/>
            <person name="Foley C.D."/>
            <person name="Franke A."/>
            <person name="Friedrich D."/>
            <person name="Gadbois L."/>
            <person name="Gearin G."/>
            <person name="Gearin C.R."/>
            <person name="Giannoukos G."/>
            <person name="Goode T."/>
            <person name="Graham J."/>
            <person name="Grandbois E."/>
            <person name="Grewal S."/>
            <person name="Gyaltsen K."/>
            <person name="Hafez N."/>
            <person name="Hagos B."/>
            <person name="Hall J."/>
            <person name="Henson C."/>
            <person name="Hollinger A."/>
            <person name="Honan T."/>
            <person name="Huard M.D."/>
            <person name="Hughes L."/>
            <person name="Hurhula B."/>
            <person name="Husby M.E."/>
            <person name="Kamat A."/>
            <person name="Kanga B."/>
            <person name="Kashin S."/>
            <person name="Khazanovich D."/>
            <person name="Kisner P."/>
            <person name="Lance K."/>
            <person name="Lara M."/>
            <person name="Lee W."/>
            <person name="Lennon N."/>
            <person name="Letendre F."/>
            <person name="LeVine R."/>
            <person name="Lipovsky A."/>
            <person name="Liu X."/>
            <person name="Liu J."/>
            <person name="Liu S."/>
            <person name="Lokyitsang T."/>
            <person name="Lokyitsang Y."/>
            <person name="Lubonja R."/>
            <person name="Lui A."/>
            <person name="MacDonald P."/>
            <person name="Magnisalis V."/>
            <person name="Maru K."/>
            <person name="Matthews C."/>
            <person name="McCusker W."/>
            <person name="McDonough S."/>
            <person name="Mehta T."/>
            <person name="Meldrim J."/>
            <person name="Meneus L."/>
            <person name="Mihai O."/>
            <person name="Mihalev A."/>
            <person name="Mihova T."/>
            <person name="Mittelman R."/>
            <person name="Mlenga V."/>
            <person name="Montmayeur A."/>
            <person name="Mulrain L."/>
            <person name="Navidi A."/>
            <person name="Naylor J."/>
            <person name="Negash T."/>
            <person name="Nguyen T."/>
            <person name="Nguyen N."/>
            <person name="Nicol R."/>
            <person name="Norbu C."/>
            <person name="Norbu N."/>
            <person name="Novod N."/>
            <person name="O'Neill B."/>
            <person name="Osman S."/>
            <person name="Markiewicz E."/>
            <person name="Oyono O.L."/>
            <person name="Patti C."/>
            <person name="Phunkhang P."/>
            <person name="Pierre F."/>
            <person name="Priest M."/>
            <person name="Raghuraman S."/>
            <person name="Rege F."/>
            <person name="Reyes R."/>
            <person name="Rise C."/>
            <person name="Rogov P."/>
            <person name="Ross K."/>
            <person name="Ryan E."/>
            <person name="Settipalli S."/>
            <person name="Shea T."/>
            <person name="Sherpa N."/>
            <person name="Shi L."/>
            <person name="Shih D."/>
            <person name="Sparrow T."/>
            <person name="Spaulding J."/>
            <person name="Stalker J."/>
            <person name="Stange-Thomann N."/>
            <person name="Stavropoulos S."/>
            <person name="Stone C."/>
            <person name="Strader C."/>
            <person name="Tesfaye S."/>
            <person name="Thomson T."/>
            <person name="Thoulutsang Y."/>
            <person name="Thoulutsang D."/>
            <person name="Topham K."/>
            <person name="Topping I."/>
            <person name="Tsamla T."/>
            <person name="Vassiliev H."/>
            <person name="Vo A."/>
            <person name="Wangchuk T."/>
            <person name="Wangdi T."/>
            <person name="Weiand M."/>
            <person name="Wilkinson J."/>
            <person name="Wilson A."/>
            <person name="Yadav S."/>
            <person name="Young G."/>
            <person name="Yu Q."/>
            <person name="Zembek L."/>
            <person name="Zhong D."/>
            <person name="Zimmer A."/>
            <person name="Zwirko Z."/>
            <person name="Jaffe D.B."/>
            <person name="Alvarez P."/>
            <person name="Brockman W."/>
            <person name="Butler J."/>
            <person name="Chin C."/>
            <person name="Gnerre S."/>
            <person name="Grabherr M."/>
            <person name="Kleber M."/>
            <person name="Mauceli E."/>
            <person name="MacCallum I."/>
        </authorList>
    </citation>
    <scope>NUCLEOTIDE SEQUENCE [LARGE SCALE GENOMIC DNA]</scope>
    <source>
        <strain evidence="3">Tucson 15010-1051.87</strain>
    </source>
</reference>
<keyword evidence="3" id="KW-1185">Reference proteome</keyword>
<proteinExistence type="predicted"/>
<organism evidence="2 3">
    <name type="scientific">Drosophila virilis</name>
    <name type="common">Fruit fly</name>
    <dbReference type="NCBI Taxonomy" id="7244"/>
    <lineage>
        <taxon>Eukaryota</taxon>
        <taxon>Metazoa</taxon>
        <taxon>Ecdysozoa</taxon>
        <taxon>Arthropoda</taxon>
        <taxon>Hexapoda</taxon>
        <taxon>Insecta</taxon>
        <taxon>Pterygota</taxon>
        <taxon>Neoptera</taxon>
        <taxon>Endopterygota</taxon>
        <taxon>Diptera</taxon>
        <taxon>Brachycera</taxon>
        <taxon>Muscomorpha</taxon>
        <taxon>Ephydroidea</taxon>
        <taxon>Drosophilidae</taxon>
        <taxon>Drosophila</taxon>
    </lineage>
</organism>
<evidence type="ECO:0000313" key="2">
    <source>
        <dbReference type="EMBL" id="EDW57198.1"/>
    </source>
</evidence>
<keyword evidence="1" id="KW-0732">Signal</keyword>
<sequence length="62" mass="6690">MWTAAALLVLCLFCQLTLVPATPAPIWSLDQVGSYFNGIFRSIVGPLFGFGNDDARNTTPSN</sequence>
<dbReference type="HOGENOM" id="CLU_2944077_0_0_1"/>